<name>A0A930Y917_9PAST</name>
<keyword evidence="2" id="KW-0472">Membrane</keyword>
<dbReference type="AlphaFoldDB" id="A0A930Y917"/>
<accession>A0A930Y917</accession>
<organism evidence="3">
    <name type="scientific">Gallibacterium anatis</name>
    <dbReference type="NCBI Taxonomy" id="750"/>
    <lineage>
        <taxon>Bacteria</taxon>
        <taxon>Pseudomonadati</taxon>
        <taxon>Pseudomonadota</taxon>
        <taxon>Gammaproteobacteria</taxon>
        <taxon>Pasteurellales</taxon>
        <taxon>Pasteurellaceae</taxon>
        <taxon>Gallibacterium</taxon>
    </lineage>
</organism>
<sequence>MKQAFINEVKNKHFPAEKSTKISRFNATSRLFEPLDNARVGKLSSPHFGDNLYFNQKAARLERNFSYELCKNLLEVKQFLQKQGDAEFVVIETETSTQNDEENKMNQATYKEPDLNNFKPLDYLNNDLNSDDLAKVRSDLITILNDQYLSIEEVLKSIYYVFHKKPAVFEEAELNAYVLEFSQNEADWNMDYFFKQQVYLNRNFSLERLLHLLNVRETLMKKGDPNFQPLKAEQPKQNTNTAGSASQPKPNTSKPSGNPVSQPHSENDFLRKVAIIGGAVLAAATALFLILK</sequence>
<proteinExistence type="predicted"/>
<protein>
    <submittedName>
        <fullName evidence="3">Uncharacterized protein</fullName>
    </submittedName>
</protein>
<comment type="caution">
    <text evidence="3">The sequence shown here is derived from an EMBL/GenBank/DDBJ whole genome shotgun (WGS) entry which is preliminary data.</text>
</comment>
<gene>
    <name evidence="3" type="ORF">INT80_12670</name>
</gene>
<keyword evidence="2" id="KW-1133">Transmembrane helix</keyword>
<evidence type="ECO:0000256" key="2">
    <source>
        <dbReference type="SAM" id="Phobius"/>
    </source>
</evidence>
<feature type="compositionally biased region" description="Polar residues" evidence="1">
    <location>
        <begin position="235"/>
        <end position="264"/>
    </location>
</feature>
<keyword evidence="2" id="KW-0812">Transmembrane</keyword>
<evidence type="ECO:0000256" key="1">
    <source>
        <dbReference type="SAM" id="MobiDB-lite"/>
    </source>
</evidence>
<feature type="region of interest" description="Disordered" evidence="1">
    <location>
        <begin position="224"/>
        <end position="264"/>
    </location>
</feature>
<dbReference type="EMBL" id="JADION010000042">
    <property type="protein sequence ID" value="MBF4103012.1"/>
    <property type="molecule type" value="Genomic_DNA"/>
</dbReference>
<feature type="transmembrane region" description="Helical" evidence="2">
    <location>
        <begin position="269"/>
        <end position="291"/>
    </location>
</feature>
<evidence type="ECO:0000313" key="3">
    <source>
        <dbReference type="EMBL" id="MBF4103012.1"/>
    </source>
</evidence>
<reference evidence="3" key="1">
    <citation type="submission" date="2020-11" db="EMBL/GenBank/DDBJ databases">
        <title>Gallibacterium anatis 1637, full genome, WGS.</title>
        <authorList>
            <person name="Laishevtcev A.I."/>
            <person name="Yakimova E.A."/>
            <person name="Petkovich D."/>
            <person name="Stepanova T.V."/>
            <person name="Kalendr R.S."/>
            <person name="Rubalsky E.O."/>
            <person name="Zulkarneev E.R."/>
            <person name="Aleshkin A.V."/>
        </authorList>
    </citation>
    <scope>NUCLEOTIDE SEQUENCE</scope>
    <source>
        <strain evidence="3">1637</strain>
    </source>
</reference>